<dbReference type="KEGG" id="fgr:FGSG_12958"/>
<evidence type="ECO:0000313" key="2">
    <source>
        <dbReference type="EnsemblFungi" id="CEF85016"/>
    </source>
</evidence>
<evidence type="ECO:0000313" key="3">
    <source>
        <dbReference type="Proteomes" id="UP000070720"/>
    </source>
</evidence>
<dbReference type="EMBL" id="HG970335">
    <property type="protein sequence ID" value="CEF85016.1"/>
    <property type="molecule type" value="Genomic_DNA"/>
</dbReference>
<reference evidence="1 3" key="3">
    <citation type="journal article" date="2015" name="BMC Genomics">
        <title>The completed genome sequence of the pathogenic ascomycete fungus Fusarium graminearum.</title>
        <authorList>
            <person name="King R."/>
            <person name="Urban M."/>
            <person name="Hammond-Kosack M.C."/>
            <person name="Hassani-Pak K."/>
            <person name="Hammond-Kosack K.E."/>
        </authorList>
    </citation>
    <scope>NUCLEOTIDE SEQUENCE [LARGE SCALE GENOMIC DNA]</scope>
    <source>
        <strain evidence="3">ATCC MYA-4620 / CBS 123657 / FGSC 9075 / NRRL 31084 / PH-1</strain>
        <strain evidence="1">PH-1</strain>
    </source>
</reference>
<reference evidence="2 3" key="2">
    <citation type="journal article" date="2010" name="Nature">
        <title>Comparative genomics reveals mobile pathogenicity chromosomes in Fusarium.</title>
        <authorList>
            <person name="Ma L.J."/>
            <person name="van der Does H.C."/>
            <person name="Borkovich K.A."/>
            <person name="Coleman J.J."/>
            <person name="Daboussi M.J."/>
            <person name="Di Pietro A."/>
            <person name="Dufresne M."/>
            <person name="Freitag M."/>
            <person name="Grabherr M."/>
            <person name="Henrissat B."/>
            <person name="Houterman P.M."/>
            <person name="Kang S."/>
            <person name="Shim W.B."/>
            <person name="Woloshuk C."/>
            <person name="Xie X."/>
            <person name="Xu J.R."/>
            <person name="Antoniw J."/>
            <person name="Baker S.E."/>
            <person name="Bluhm B.H."/>
            <person name="Breakspear A."/>
            <person name="Brown D.W."/>
            <person name="Butchko R.A."/>
            <person name="Chapman S."/>
            <person name="Coulson R."/>
            <person name="Coutinho P.M."/>
            <person name="Danchin E.G."/>
            <person name="Diener A."/>
            <person name="Gale L.R."/>
            <person name="Gardiner D.M."/>
            <person name="Goff S."/>
            <person name="Hammond-Kosack K.E."/>
            <person name="Hilburn K."/>
            <person name="Hua-Van A."/>
            <person name="Jonkers W."/>
            <person name="Kazan K."/>
            <person name="Kodira C.D."/>
            <person name="Koehrsen M."/>
            <person name="Kumar L."/>
            <person name="Lee Y.H."/>
            <person name="Li L."/>
            <person name="Manners J.M."/>
            <person name="Miranda-Saavedra D."/>
            <person name="Mukherjee M."/>
            <person name="Park G."/>
            <person name="Park J."/>
            <person name="Park S.Y."/>
            <person name="Proctor R.H."/>
            <person name="Regev A."/>
            <person name="Ruiz-Roldan M.C."/>
            <person name="Sain D."/>
            <person name="Sakthikumar S."/>
            <person name="Sykes S."/>
            <person name="Schwartz D.C."/>
            <person name="Turgeon B.G."/>
            <person name="Wapinski I."/>
            <person name="Yoder O."/>
            <person name="Young S."/>
            <person name="Zeng Q."/>
            <person name="Zhou S."/>
            <person name="Galagan J."/>
            <person name="Cuomo C.A."/>
            <person name="Kistler H.C."/>
            <person name="Rep M."/>
        </authorList>
    </citation>
    <scope>GENOME REANNOTATION</scope>
    <source>
        <strain evidence="3">ATCC MYA-4620 / CBS 123657 / FGSC 9075 / NRRL 31084 / PH-1</strain>
        <strain evidence="2">PH-1 / ATCC MYA-4620 / FGSC 9075 / NRRL 31084</strain>
    </source>
</reference>
<dbReference type="EnsemblFungi" id="CEF85016">
    <property type="protein sequence ID" value="CEF85016"/>
    <property type="gene ID" value="FGRRES_12958"/>
</dbReference>
<organism evidence="1 3">
    <name type="scientific">Gibberella zeae (strain ATCC MYA-4620 / CBS 123657 / FGSC 9075 / NRRL 31084 / PH-1)</name>
    <name type="common">Wheat head blight fungus</name>
    <name type="synonym">Fusarium graminearum</name>
    <dbReference type="NCBI Taxonomy" id="229533"/>
    <lineage>
        <taxon>Eukaryota</taxon>
        <taxon>Fungi</taxon>
        <taxon>Dikarya</taxon>
        <taxon>Ascomycota</taxon>
        <taxon>Pezizomycotina</taxon>
        <taxon>Sordariomycetes</taxon>
        <taxon>Hypocreomycetidae</taxon>
        <taxon>Hypocreales</taxon>
        <taxon>Nectriaceae</taxon>
        <taxon>Fusarium</taxon>
    </lineage>
</organism>
<reference evidence="2" key="4">
    <citation type="submission" date="2017-01" db="UniProtKB">
        <authorList>
            <consortium name="EnsemblFungi"/>
        </authorList>
    </citation>
    <scope>IDENTIFICATION</scope>
    <source>
        <strain evidence="2">PH-1 / ATCC MYA-4620 / FGSC 9075 / NRRL 31084</strain>
    </source>
</reference>
<dbReference type="InParanoid" id="I1S7Y3"/>
<reference evidence="2 3" key="1">
    <citation type="journal article" date="2007" name="Science">
        <title>The Fusarium graminearum genome reveals a link between localized polymorphism and pathogen specialization.</title>
        <authorList>
            <person name="Cuomo C.A."/>
            <person name="Gueldener U."/>
            <person name="Xu J.-R."/>
            <person name="Trail F."/>
            <person name="Turgeon B.G."/>
            <person name="Di Pietro A."/>
            <person name="Walton J.D."/>
            <person name="Ma L.-J."/>
            <person name="Baker S.E."/>
            <person name="Rep M."/>
            <person name="Adam G."/>
            <person name="Antoniw J."/>
            <person name="Baldwin T."/>
            <person name="Calvo S.E."/>
            <person name="Chang Y.-L."/>
            <person name="DeCaprio D."/>
            <person name="Gale L.R."/>
            <person name="Gnerre S."/>
            <person name="Goswami R.S."/>
            <person name="Hammond-Kosack K."/>
            <person name="Harris L.J."/>
            <person name="Hilburn K."/>
            <person name="Kennell J.C."/>
            <person name="Kroken S."/>
            <person name="Magnuson J.K."/>
            <person name="Mannhaupt G."/>
            <person name="Mauceli E.W."/>
            <person name="Mewes H.-W."/>
            <person name="Mitterbauer R."/>
            <person name="Muehlbauer G."/>
            <person name="Muensterkoetter M."/>
            <person name="Nelson D."/>
            <person name="O'Donnell K."/>
            <person name="Ouellet T."/>
            <person name="Qi W."/>
            <person name="Quesneville H."/>
            <person name="Roncero M.I.G."/>
            <person name="Seong K.-Y."/>
            <person name="Tetko I.V."/>
            <person name="Urban M."/>
            <person name="Waalwijk C."/>
            <person name="Ward T.J."/>
            <person name="Yao J."/>
            <person name="Birren B.W."/>
            <person name="Kistler H.C."/>
        </authorList>
    </citation>
    <scope>NUCLEOTIDE SEQUENCE [LARGE SCALE GENOMIC DNA]</scope>
    <source>
        <strain evidence="3">ATCC MYA-4620 / CBS 123657 / FGSC 9075 / NRRL 31084 / PH-1</strain>
        <strain evidence="2">PH-1 / ATCC MYA-4620 / FGSC 9075 / NRRL 31084</strain>
    </source>
</reference>
<name>I1S7Y3_GIBZE</name>
<evidence type="ECO:0000313" key="1">
    <source>
        <dbReference type="EMBL" id="CEF85016.1"/>
    </source>
</evidence>
<keyword evidence="3" id="KW-1185">Reference proteome</keyword>
<gene>
    <name evidence="1" type="ORF">FGRAMPH1_01T22833</name>
</gene>
<proteinExistence type="predicted"/>
<protein>
    <submittedName>
        <fullName evidence="1">Chromosome 4, complete genome</fullName>
    </submittedName>
</protein>
<dbReference type="AlphaFoldDB" id="I1S7Y3"/>
<dbReference type="Proteomes" id="UP000070720">
    <property type="component" value="Chromosome 4"/>
</dbReference>
<dbReference type="RefSeq" id="XP_011326278.1">
    <property type="nucleotide sequence ID" value="XM_011327976.1"/>
</dbReference>
<sequence length="71" mass="7625">MPCVRIRCNMYGSRGHGCTTISSMHRSRARSSAARLAQAQASYSTFMNDGSARISVVGAYGLRETRGGPGR</sequence>
<dbReference type="VEuPathDB" id="FungiDB:FGRAMPH1_01G22833"/>
<dbReference type="HOGENOM" id="CLU_2740231_0_0_1"/>
<accession>A0A098DT27</accession>
<accession>I1S7Y3</accession>